<organism evidence="9 10">
    <name type="scientific">Tuber borchii</name>
    <name type="common">White truffle</name>
    <dbReference type="NCBI Taxonomy" id="42251"/>
    <lineage>
        <taxon>Eukaryota</taxon>
        <taxon>Fungi</taxon>
        <taxon>Dikarya</taxon>
        <taxon>Ascomycota</taxon>
        <taxon>Pezizomycotina</taxon>
        <taxon>Pezizomycetes</taxon>
        <taxon>Pezizales</taxon>
        <taxon>Tuberaceae</taxon>
        <taxon>Tuber</taxon>
    </lineage>
</organism>
<sequence>MARAWTRDKEQASSAGEQVPETPPNGVEIYTNDNPPPAPTLHYWRQRYSLFTRYDEGIWITQNGWFEVTPEKVAKKIADHVLDSPVETVLDAFCGIGGNTIQFALSTSCRRVIAVDRDQTAIDCARHNAKVYGVLDKIEFIVGDVFQLVEERDPRLVVDAVFMSPPWGGPSYRDFGVFDLETMEPYPGTHLVEQAQKISPNFALYLPRTSDLNQIAKIMPGPKVQAIHYCVRQRSKALTVYGGCLSKV</sequence>
<evidence type="ECO:0000256" key="6">
    <source>
        <dbReference type="ARBA" id="ARBA00049075"/>
    </source>
</evidence>
<keyword evidence="9" id="KW-0489">Methyltransferase</keyword>
<comment type="caution">
    <text evidence="9">The sequence shown here is derived from an EMBL/GenBank/DDBJ whole genome shotgun (WGS) entry which is preliminary data.</text>
</comment>
<dbReference type="SUPFAM" id="SSF53335">
    <property type="entry name" value="S-adenosyl-L-methionine-dependent methyltransferases"/>
    <property type="match status" value="1"/>
</dbReference>
<evidence type="ECO:0000256" key="3">
    <source>
        <dbReference type="ARBA" id="ARBA00047418"/>
    </source>
</evidence>
<evidence type="ECO:0000256" key="8">
    <source>
        <dbReference type="SAM" id="MobiDB-lite"/>
    </source>
</evidence>
<dbReference type="Gene3D" id="3.40.50.150">
    <property type="entry name" value="Vaccinia Virus protein VP39"/>
    <property type="match status" value="1"/>
</dbReference>
<dbReference type="Proteomes" id="UP000244722">
    <property type="component" value="Unassembled WGS sequence"/>
</dbReference>
<feature type="region of interest" description="Disordered" evidence="8">
    <location>
        <begin position="1"/>
        <end position="34"/>
    </location>
</feature>
<evidence type="ECO:0000256" key="1">
    <source>
        <dbReference type="ARBA" id="ARBA00018517"/>
    </source>
</evidence>
<keyword evidence="9" id="KW-0808">Transferase</keyword>
<evidence type="ECO:0000256" key="7">
    <source>
        <dbReference type="ARBA" id="ARBA00049790"/>
    </source>
</evidence>
<dbReference type="EMBL" id="NESQ01000164">
    <property type="protein sequence ID" value="PUU77074.1"/>
    <property type="molecule type" value="Genomic_DNA"/>
</dbReference>
<dbReference type="PANTHER" id="PTHR14741">
    <property type="entry name" value="S-ADENOSYLMETHIONINE-DEPENDENT METHYLTRANSFERASE RELATED"/>
    <property type="match status" value="1"/>
</dbReference>
<gene>
    <name evidence="9" type="ORF">B9Z19DRAFT_1102037</name>
</gene>
<dbReference type="CDD" id="cd02440">
    <property type="entry name" value="AdoMet_MTases"/>
    <property type="match status" value="1"/>
</dbReference>
<dbReference type="GO" id="GO:0071164">
    <property type="term" value="F:RNA cap trimethylguanosine synthase activity"/>
    <property type="evidence" value="ECO:0007669"/>
    <property type="project" value="TreeGrafter"/>
</dbReference>
<comment type="catalytic activity">
    <reaction evidence="5">
        <text>a 5'-end (N(2),N(7)-dimethyl 5'-triphosphoguanosine)-ribonucleoside in snRNA + S-adenosyl-L-methionine = a 5'-end (N(2),N(2),N(7)-trimethyl 5'-triphosphoguanosine)-ribonucleoside in snRNA + S-adenosyl-L-homocysteine + H(+)</text>
        <dbReference type="Rhea" id="RHEA:78479"/>
        <dbReference type="Rhea" id="RHEA-COMP:19087"/>
        <dbReference type="Rhea" id="RHEA-COMP:19089"/>
        <dbReference type="ChEBI" id="CHEBI:15378"/>
        <dbReference type="ChEBI" id="CHEBI:57856"/>
        <dbReference type="ChEBI" id="CHEBI:59789"/>
        <dbReference type="ChEBI" id="CHEBI:167623"/>
        <dbReference type="ChEBI" id="CHEBI:172880"/>
    </reaction>
    <physiologicalReaction direction="left-to-right" evidence="5">
        <dbReference type="Rhea" id="RHEA:78480"/>
    </physiologicalReaction>
</comment>
<comment type="similarity">
    <text evidence="2">Belongs to the methyltransferase superfamily. Trimethylguanosine synthase family.</text>
</comment>
<evidence type="ECO:0000313" key="10">
    <source>
        <dbReference type="Proteomes" id="UP000244722"/>
    </source>
</evidence>
<evidence type="ECO:0000313" key="9">
    <source>
        <dbReference type="EMBL" id="PUU77074.1"/>
    </source>
</evidence>
<accession>A0A2T6ZNR5</accession>
<comment type="catalytic activity">
    <reaction evidence="6">
        <text>a 5'-end (N(7)-methyl 5'-triphosphoguanosine)-ribonucleoside in snRNA + S-adenosyl-L-methionine = a 5'-end (N(2),N(7)-dimethyl 5'-triphosphoguanosine)-ribonucleoside in snRNA + S-adenosyl-L-homocysteine + H(+)</text>
        <dbReference type="Rhea" id="RHEA:78471"/>
        <dbReference type="Rhea" id="RHEA-COMP:19085"/>
        <dbReference type="Rhea" id="RHEA-COMP:19087"/>
        <dbReference type="ChEBI" id="CHEBI:15378"/>
        <dbReference type="ChEBI" id="CHEBI:57856"/>
        <dbReference type="ChEBI" id="CHEBI:59789"/>
        <dbReference type="ChEBI" id="CHEBI:156461"/>
        <dbReference type="ChEBI" id="CHEBI:172880"/>
    </reaction>
    <physiologicalReaction direction="left-to-right" evidence="6">
        <dbReference type="Rhea" id="RHEA:78472"/>
    </physiologicalReaction>
</comment>
<dbReference type="Pfam" id="PF09445">
    <property type="entry name" value="Methyltransf_15"/>
    <property type="match status" value="1"/>
</dbReference>
<evidence type="ECO:0000256" key="2">
    <source>
        <dbReference type="ARBA" id="ARBA00025783"/>
    </source>
</evidence>
<evidence type="ECO:0000256" key="4">
    <source>
        <dbReference type="ARBA" id="ARBA00048740"/>
    </source>
</evidence>
<protein>
    <recommendedName>
        <fullName evidence="1">Trimethylguanosine synthase</fullName>
    </recommendedName>
    <alternativeName>
        <fullName evidence="7">Cap-specific guanine-N(2) methyltransferase</fullName>
    </alternativeName>
</protein>
<comment type="catalytic activity">
    <reaction evidence="3">
        <text>a 5'-end (N(2),N(7)-dimethyl 5'-triphosphoguanosine)-ribonucleoside in snoRNA + S-adenosyl-L-methionine = a 5'-end (N(2),N(2),N(7)-trimethyl 5'-triphosphoguanosine)-ribonucleoside in snoRNA + S-adenosyl-L-homocysteine + H(+)</text>
        <dbReference type="Rhea" id="RHEA:78507"/>
        <dbReference type="Rhea" id="RHEA-COMP:19088"/>
        <dbReference type="Rhea" id="RHEA-COMP:19090"/>
        <dbReference type="ChEBI" id="CHEBI:15378"/>
        <dbReference type="ChEBI" id="CHEBI:57856"/>
        <dbReference type="ChEBI" id="CHEBI:59789"/>
        <dbReference type="ChEBI" id="CHEBI:167623"/>
        <dbReference type="ChEBI" id="CHEBI:172880"/>
    </reaction>
    <physiologicalReaction direction="left-to-right" evidence="3">
        <dbReference type="Rhea" id="RHEA:78508"/>
    </physiologicalReaction>
</comment>
<dbReference type="STRING" id="42251.A0A2T6ZNR5"/>
<keyword evidence="10" id="KW-1185">Reference proteome</keyword>
<feature type="compositionally biased region" description="Basic and acidic residues" evidence="8">
    <location>
        <begin position="1"/>
        <end position="11"/>
    </location>
</feature>
<evidence type="ECO:0000256" key="5">
    <source>
        <dbReference type="ARBA" id="ARBA00048763"/>
    </source>
</evidence>
<reference evidence="9 10" key="1">
    <citation type="submission" date="2017-04" db="EMBL/GenBank/DDBJ databases">
        <title>Draft genome sequence of Tuber borchii Vittad., a whitish edible truffle.</title>
        <authorList>
            <consortium name="DOE Joint Genome Institute"/>
            <person name="Murat C."/>
            <person name="Kuo A."/>
            <person name="Barry K.W."/>
            <person name="Clum A."/>
            <person name="Dockter R.B."/>
            <person name="Fauchery L."/>
            <person name="Iotti M."/>
            <person name="Kohler A."/>
            <person name="Labutti K."/>
            <person name="Lindquist E.A."/>
            <person name="Lipzen A."/>
            <person name="Ohm R.A."/>
            <person name="Wang M."/>
            <person name="Grigoriev I.V."/>
            <person name="Zambonelli A."/>
            <person name="Martin F.M."/>
        </authorList>
    </citation>
    <scope>NUCLEOTIDE SEQUENCE [LARGE SCALE GENOMIC DNA]</scope>
    <source>
        <strain evidence="9 10">Tbo3840</strain>
    </source>
</reference>
<proteinExistence type="inferred from homology"/>
<name>A0A2T6ZNR5_TUBBO</name>
<dbReference type="InterPro" id="IPR019012">
    <property type="entry name" value="RNA_cap_Gua-N2-MeTrfase"/>
</dbReference>
<dbReference type="InterPro" id="IPR029063">
    <property type="entry name" value="SAM-dependent_MTases_sf"/>
</dbReference>
<dbReference type="AlphaFoldDB" id="A0A2T6ZNR5"/>
<dbReference type="PANTHER" id="PTHR14741:SF32">
    <property type="entry name" value="TRIMETHYLGUANOSINE SYNTHASE"/>
    <property type="match status" value="1"/>
</dbReference>
<dbReference type="OrthoDB" id="194443at2759"/>
<comment type="catalytic activity">
    <reaction evidence="4">
        <text>a 5'-end (N(7)-methyl 5'-triphosphoguanosine)-ribonucleoside in snoRNA + S-adenosyl-L-methionine = a 5'-end (N(2),N(7)-dimethyl 5'-triphosphoguanosine)-ribonucleoside in snoRNA + S-adenosyl-L-homocysteine + H(+)</text>
        <dbReference type="Rhea" id="RHEA:78475"/>
        <dbReference type="Rhea" id="RHEA-COMP:19086"/>
        <dbReference type="Rhea" id="RHEA-COMP:19088"/>
        <dbReference type="ChEBI" id="CHEBI:15378"/>
        <dbReference type="ChEBI" id="CHEBI:57856"/>
        <dbReference type="ChEBI" id="CHEBI:59789"/>
        <dbReference type="ChEBI" id="CHEBI:156461"/>
        <dbReference type="ChEBI" id="CHEBI:172880"/>
    </reaction>
    <physiologicalReaction direction="left-to-right" evidence="4">
        <dbReference type="Rhea" id="RHEA:78476"/>
    </physiologicalReaction>
</comment>
<dbReference type="GO" id="GO:0005634">
    <property type="term" value="C:nucleus"/>
    <property type="evidence" value="ECO:0007669"/>
    <property type="project" value="TreeGrafter"/>
</dbReference>